<dbReference type="CDD" id="cd00146">
    <property type="entry name" value="PKD"/>
    <property type="match status" value="2"/>
</dbReference>
<feature type="compositionally biased region" description="Low complexity" evidence="1">
    <location>
        <begin position="198"/>
        <end position="208"/>
    </location>
</feature>
<dbReference type="SUPFAM" id="SSF49299">
    <property type="entry name" value="PKD domain"/>
    <property type="match status" value="2"/>
</dbReference>
<sequence>MSKSYLSLLIFSFFVVILISSCKRDAPNRDHAIIEVDFLLNERDLEKFGLDYTEQEFERDNNDPNKVLTVKVGEPVKFKDTSKGSTSTSKRVWKLNDNEWEQAENDKKIQVPEFTHVFDAPGYHRISLYIEDVSYATKLIKVVSTEFSAEDQNIAATESSETEVEVAAVEPEKDDLFDTPVNSNTQEQAKPIAQVEQPKTTTKSTPPAKTTPPPPPPAKISNIDFAIKGNLMVGNTIELRDMSSPSSSIFIRQWDMGDGTTQKTKGGVYNQIYFSSGEKTITLCLNNSNQCTSKVVNIQPRPPRKEVVAEKPVEKPVEPKKPEIAKVEFKLPATSMVGTSVNLSDRSQPSSAVVKRKWSFGDGSPDLNTGKSAVSHIFNKAGTFTVKLCLNDMSDKCTTETITITEKPAPKPVEVAETKPAPTSSTSSVSQPNWLDTYEGTTPGRVGLLSSQKCDETTSEWHSGAAFINISPKKPMELDVAKVYASENGTIDIILTTGDKKETGVINNVQVNPGPSNIYLTDLAIILEPGVKYTLMIKPSDPNSTLKLENAVKCSPRPLTSDIVAVNYNDKFVLYDLKFFY</sequence>
<reference evidence="3" key="1">
    <citation type="journal article" date="2014" name="Int. J. Syst. Evol. Microbiol.">
        <title>Complete genome sequence of Corynebacterium casei LMG S-19264T (=DSM 44701T), isolated from a smear-ripened cheese.</title>
        <authorList>
            <consortium name="US DOE Joint Genome Institute (JGI-PGF)"/>
            <person name="Walter F."/>
            <person name="Albersmeier A."/>
            <person name="Kalinowski J."/>
            <person name="Ruckert C."/>
        </authorList>
    </citation>
    <scope>NUCLEOTIDE SEQUENCE</scope>
    <source>
        <strain evidence="3">NBRC 108769</strain>
    </source>
</reference>
<dbReference type="Pfam" id="PF18911">
    <property type="entry name" value="PKD_4"/>
    <property type="match status" value="1"/>
</dbReference>
<keyword evidence="4" id="KW-1185">Reference proteome</keyword>
<evidence type="ECO:0000256" key="1">
    <source>
        <dbReference type="SAM" id="MobiDB-lite"/>
    </source>
</evidence>
<dbReference type="RefSeq" id="WP_235291138.1">
    <property type="nucleotide sequence ID" value="NZ_BSOH01000007.1"/>
</dbReference>
<accession>A0AA37SPW7</accession>
<dbReference type="PROSITE" id="PS51257">
    <property type="entry name" value="PROKAR_LIPOPROTEIN"/>
    <property type="match status" value="1"/>
</dbReference>
<organism evidence="3 4">
    <name type="scientific">Portibacter lacus</name>
    <dbReference type="NCBI Taxonomy" id="1099794"/>
    <lineage>
        <taxon>Bacteria</taxon>
        <taxon>Pseudomonadati</taxon>
        <taxon>Bacteroidota</taxon>
        <taxon>Saprospiria</taxon>
        <taxon>Saprospirales</taxon>
        <taxon>Haliscomenobacteraceae</taxon>
        <taxon>Portibacter</taxon>
    </lineage>
</organism>
<dbReference type="InterPro" id="IPR022409">
    <property type="entry name" value="PKD/Chitinase_dom"/>
</dbReference>
<gene>
    <name evidence="3" type="ORF">GCM10007940_12860</name>
</gene>
<dbReference type="InterPro" id="IPR013783">
    <property type="entry name" value="Ig-like_fold"/>
</dbReference>
<name>A0AA37SPW7_9BACT</name>
<comment type="caution">
    <text evidence="3">The sequence shown here is derived from an EMBL/GenBank/DDBJ whole genome shotgun (WGS) entry which is preliminary data.</text>
</comment>
<dbReference type="SMART" id="SM00089">
    <property type="entry name" value="PKD"/>
    <property type="match status" value="3"/>
</dbReference>
<dbReference type="EMBL" id="BSOH01000007">
    <property type="protein sequence ID" value="GLR16671.1"/>
    <property type="molecule type" value="Genomic_DNA"/>
</dbReference>
<feature type="domain" description="PKD" evidence="2">
    <location>
        <begin position="253"/>
        <end position="288"/>
    </location>
</feature>
<evidence type="ECO:0000259" key="2">
    <source>
        <dbReference type="PROSITE" id="PS50093"/>
    </source>
</evidence>
<dbReference type="Proteomes" id="UP001156666">
    <property type="component" value="Unassembled WGS sequence"/>
</dbReference>
<feature type="region of interest" description="Disordered" evidence="1">
    <location>
        <begin position="413"/>
        <end position="434"/>
    </location>
</feature>
<feature type="compositionally biased region" description="Polar residues" evidence="1">
    <location>
        <begin position="421"/>
        <end position="434"/>
    </location>
</feature>
<dbReference type="InterPro" id="IPR035986">
    <property type="entry name" value="PKD_dom_sf"/>
</dbReference>
<dbReference type="AlphaFoldDB" id="A0AA37SPW7"/>
<dbReference type="InterPro" id="IPR000601">
    <property type="entry name" value="PKD_dom"/>
</dbReference>
<evidence type="ECO:0000313" key="3">
    <source>
        <dbReference type="EMBL" id="GLR16671.1"/>
    </source>
</evidence>
<evidence type="ECO:0000313" key="4">
    <source>
        <dbReference type="Proteomes" id="UP001156666"/>
    </source>
</evidence>
<proteinExistence type="predicted"/>
<feature type="domain" description="PKD" evidence="2">
    <location>
        <begin position="332"/>
        <end position="405"/>
    </location>
</feature>
<reference evidence="3" key="2">
    <citation type="submission" date="2023-01" db="EMBL/GenBank/DDBJ databases">
        <title>Draft genome sequence of Portibacter lacus strain NBRC 108769.</title>
        <authorList>
            <person name="Sun Q."/>
            <person name="Mori K."/>
        </authorList>
    </citation>
    <scope>NUCLEOTIDE SEQUENCE</scope>
    <source>
        <strain evidence="3">NBRC 108769</strain>
    </source>
</reference>
<protein>
    <recommendedName>
        <fullName evidence="2">PKD domain-containing protein</fullName>
    </recommendedName>
</protein>
<dbReference type="PROSITE" id="PS50093">
    <property type="entry name" value="PKD"/>
    <property type="match status" value="2"/>
</dbReference>
<feature type="region of interest" description="Disordered" evidence="1">
    <location>
        <begin position="171"/>
        <end position="220"/>
    </location>
</feature>
<feature type="compositionally biased region" description="Pro residues" evidence="1">
    <location>
        <begin position="209"/>
        <end position="218"/>
    </location>
</feature>
<dbReference type="Gene3D" id="2.60.40.10">
    <property type="entry name" value="Immunoglobulins"/>
    <property type="match status" value="2"/>
</dbReference>